<name>A0A7W5CCW6_9BACL</name>
<reference evidence="8 9" key="1">
    <citation type="submission" date="2020-08" db="EMBL/GenBank/DDBJ databases">
        <title>Genomic Encyclopedia of Type Strains, Phase III (KMG-III): the genomes of soil and plant-associated and newly described type strains.</title>
        <authorList>
            <person name="Whitman W."/>
        </authorList>
    </citation>
    <scope>NUCLEOTIDE SEQUENCE [LARGE SCALE GENOMIC DNA]</scope>
    <source>
        <strain evidence="8 9">CECT 8234</strain>
    </source>
</reference>
<organism evidence="8 9">
    <name type="scientific">Paenibacillus endophyticus</name>
    <dbReference type="NCBI Taxonomy" id="1294268"/>
    <lineage>
        <taxon>Bacteria</taxon>
        <taxon>Bacillati</taxon>
        <taxon>Bacillota</taxon>
        <taxon>Bacilli</taxon>
        <taxon>Bacillales</taxon>
        <taxon>Paenibacillaceae</taxon>
        <taxon>Paenibacillus</taxon>
    </lineage>
</organism>
<feature type="transmembrane region" description="Helical" evidence="6">
    <location>
        <begin position="230"/>
        <end position="251"/>
    </location>
</feature>
<dbReference type="EMBL" id="JACHXW010000024">
    <property type="protein sequence ID" value="MBB3155360.1"/>
    <property type="molecule type" value="Genomic_DNA"/>
</dbReference>
<evidence type="ECO:0000256" key="2">
    <source>
        <dbReference type="ARBA" id="ARBA00022448"/>
    </source>
</evidence>
<dbReference type="PANTHER" id="PTHR43496:SF1">
    <property type="entry name" value="POLYGALACTURONAN_RHAMNOGALACTURONAN TRANSPORT SYSTEM PERMEASE PROTEIN YTEP"/>
    <property type="match status" value="1"/>
</dbReference>
<proteinExistence type="inferred from homology"/>
<protein>
    <submittedName>
        <fullName evidence="8">Putative aldouronate transport system permease protein</fullName>
    </submittedName>
</protein>
<evidence type="ECO:0000256" key="6">
    <source>
        <dbReference type="RuleBase" id="RU363032"/>
    </source>
</evidence>
<evidence type="ECO:0000313" key="8">
    <source>
        <dbReference type="EMBL" id="MBB3155360.1"/>
    </source>
</evidence>
<comment type="similarity">
    <text evidence="6">Belongs to the binding-protein-dependent transport system permease family.</text>
</comment>
<keyword evidence="2 6" id="KW-0813">Transport</keyword>
<comment type="subcellular location">
    <subcellularLocation>
        <location evidence="6">Cell membrane</location>
        <topology evidence="6">Multi-pass membrane protein</topology>
    </subcellularLocation>
    <subcellularLocation>
        <location evidence="1">Membrane</location>
        <topology evidence="1">Multi-pass membrane protein</topology>
    </subcellularLocation>
</comment>
<evidence type="ECO:0000259" key="7">
    <source>
        <dbReference type="PROSITE" id="PS50928"/>
    </source>
</evidence>
<keyword evidence="3 6" id="KW-0812">Transmembrane</keyword>
<evidence type="ECO:0000256" key="4">
    <source>
        <dbReference type="ARBA" id="ARBA00022989"/>
    </source>
</evidence>
<evidence type="ECO:0000256" key="1">
    <source>
        <dbReference type="ARBA" id="ARBA00004141"/>
    </source>
</evidence>
<feature type="transmembrane region" description="Helical" evidence="6">
    <location>
        <begin position="190"/>
        <end position="209"/>
    </location>
</feature>
<feature type="domain" description="ABC transmembrane type-1" evidence="7">
    <location>
        <begin position="90"/>
        <end position="308"/>
    </location>
</feature>
<dbReference type="AlphaFoldDB" id="A0A7W5CCW6"/>
<dbReference type="Proteomes" id="UP000518605">
    <property type="component" value="Unassembled WGS sequence"/>
</dbReference>
<evidence type="ECO:0000313" key="9">
    <source>
        <dbReference type="Proteomes" id="UP000518605"/>
    </source>
</evidence>
<keyword evidence="9" id="KW-1185">Reference proteome</keyword>
<dbReference type="PROSITE" id="PS50928">
    <property type="entry name" value="ABC_TM1"/>
    <property type="match status" value="1"/>
</dbReference>
<dbReference type="PANTHER" id="PTHR43496">
    <property type="entry name" value="PROTEIN LPLB"/>
    <property type="match status" value="1"/>
</dbReference>
<gene>
    <name evidence="8" type="ORF">FHS16_005468</name>
</gene>
<feature type="transmembrane region" description="Helical" evidence="6">
    <location>
        <begin position="286"/>
        <end position="312"/>
    </location>
</feature>
<keyword evidence="4 6" id="KW-1133">Transmembrane helix</keyword>
<comment type="caution">
    <text evidence="8">The sequence shown here is derived from an EMBL/GenBank/DDBJ whole genome shotgun (WGS) entry which is preliminary data.</text>
</comment>
<dbReference type="GO" id="GO:0055085">
    <property type="term" value="P:transmembrane transport"/>
    <property type="evidence" value="ECO:0007669"/>
    <property type="project" value="InterPro"/>
</dbReference>
<feature type="transmembrane region" description="Helical" evidence="6">
    <location>
        <begin position="31"/>
        <end position="49"/>
    </location>
</feature>
<keyword evidence="5 6" id="KW-0472">Membrane</keyword>
<feature type="transmembrane region" description="Helical" evidence="6">
    <location>
        <begin position="94"/>
        <end position="118"/>
    </location>
</feature>
<dbReference type="RefSeq" id="WP_183569972.1">
    <property type="nucleotide sequence ID" value="NZ_CBCSLB010000023.1"/>
</dbReference>
<sequence length="321" mass="36270">MKLSNMFSMKQGVTTGYSQIAIVKKIKRQKVHLLLLLPFIAFIIIFKYIPMYGSLLAFREFSYRTPFGGDWVGLQYFKSFFNSPDFGYIMRNTVVISSLSLVFSTLAAILFAILICEVRNAAYKKIIQTVSYLPHFISWVVVAGMAMTILSIDELAPVNSLLLHLHLIDKPINFLGEADHFWPMVTGLNVWKNIGWNSIIYIAAIMSIDKQMYESAVIDGASRYKQIIHITLPTIMPTIILLFTFGVGYILNAGLDQQLFLQNPMNIRSSEVLDTYVLKYGLQQAAYSYGAAVGLFKSVVGIVLIVVCNYVCRKFLKMGIF</sequence>
<dbReference type="InterPro" id="IPR000515">
    <property type="entry name" value="MetI-like"/>
</dbReference>
<dbReference type="InterPro" id="IPR035906">
    <property type="entry name" value="MetI-like_sf"/>
</dbReference>
<feature type="transmembrane region" description="Helical" evidence="6">
    <location>
        <begin position="130"/>
        <end position="152"/>
    </location>
</feature>
<dbReference type="Gene3D" id="1.10.3720.10">
    <property type="entry name" value="MetI-like"/>
    <property type="match status" value="1"/>
</dbReference>
<accession>A0A7W5CCW6</accession>
<evidence type="ECO:0000256" key="3">
    <source>
        <dbReference type="ARBA" id="ARBA00022692"/>
    </source>
</evidence>
<evidence type="ECO:0000256" key="5">
    <source>
        <dbReference type="ARBA" id="ARBA00023136"/>
    </source>
</evidence>
<dbReference type="GO" id="GO:0005886">
    <property type="term" value="C:plasma membrane"/>
    <property type="evidence" value="ECO:0007669"/>
    <property type="project" value="UniProtKB-SubCell"/>
</dbReference>
<dbReference type="Pfam" id="PF00528">
    <property type="entry name" value="BPD_transp_1"/>
    <property type="match status" value="1"/>
</dbReference>
<dbReference type="SUPFAM" id="SSF161098">
    <property type="entry name" value="MetI-like"/>
    <property type="match status" value="1"/>
</dbReference>
<dbReference type="CDD" id="cd06261">
    <property type="entry name" value="TM_PBP2"/>
    <property type="match status" value="1"/>
</dbReference>